<protein>
    <submittedName>
        <fullName evidence="2">HAD-IA family hydrolase</fullName>
    </submittedName>
</protein>
<dbReference type="InterPro" id="IPR036412">
    <property type="entry name" value="HAD-like_sf"/>
</dbReference>
<dbReference type="InterPro" id="IPR051540">
    <property type="entry name" value="S-2-haloacid_dehalogenase"/>
</dbReference>
<dbReference type="Proteomes" id="UP000683246">
    <property type="component" value="Chromosome"/>
</dbReference>
<reference evidence="2" key="1">
    <citation type="submission" date="2020-07" db="EMBL/GenBank/DDBJ databases">
        <title>Vallitalea pronyensis genome.</title>
        <authorList>
            <person name="Postec A."/>
        </authorList>
    </citation>
    <scope>NUCLEOTIDE SEQUENCE</scope>
    <source>
        <strain evidence="2">FatNI3</strain>
    </source>
</reference>
<dbReference type="PANTHER" id="PTHR43316">
    <property type="entry name" value="HYDROLASE, HALOACID DELAHOGENASE-RELATED"/>
    <property type="match status" value="1"/>
</dbReference>
<dbReference type="GO" id="GO:0016787">
    <property type="term" value="F:hydrolase activity"/>
    <property type="evidence" value="ECO:0007669"/>
    <property type="project" value="UniProtKB-KW"/>
</dbReference>
<dbReference type="NCBIfam" id="TIGR01549">
    <property type="entry name" value="HAD-SF-IA-v1"/>
    <property type="match status" value="1"/>
</dbReference>
<dbReference type="KEGG" id="vpy:HZI73_21005"/>
<keyword evidence="3" id="KW-1185">Reference proteome</keyword>
<dbReference type="InterPro" id="IPR023214">
    <property type="entry name" value="HAD_sf"/>
</dbReference>
<evidence type="ECO:0000256" key="1">
    <source>
        <dbReference type="ARBA" id="ARBA00022801"/>
    </source>
</evidence>
<evidence type="ECO:0000313" key="3">
    <source>
        <dbReference type="Proteomes" id="UP000683246"/>
    </source>
</evidence>
<evidence type="ECO:0000313" key="2">
    <source>
        <dbReference type="EMBL" id="QUI25820.1"/>
    </source>
</evidence>
<name>A0A8J8MPX7_9FIRM</name>
<dbReference type="SUPFAM" id="SSF56784">
    <property type="entry name" value="HAD-like"/>
    <property type="match status" value="1"/>
</dbReference>
<dbReference type="Pfam" id="PF13419">
    <property type="entry name" value="HAD_2"/>
    <property type="match status" value="1"/>
</dbReference>
<gene>
    <name evidence="2" type="ORF">HZI73_21005</name>
</gene>
<accession>A0A8J8MPX7</accession>
<keyword evidence="1 2" id="KW-0378">Hydrolase</keyword>
<proteinExistence type="predicted"/>
<dbReference type="EMBL" id="CP058649">
    <property type="protein sequence ID" value="QUI25820.1"/>
    <property type="molecule type" value="Genomic_DNA"/>
</dbReference>
<dbReference type="InterPro" id="IPR041492">
    <property type="entry name" value="HAD_2"/>
</dbReference>
<sequence>MDSGDTIIDESTETRDHEDVVLSAKVIPGAVETIKALYEEGYTLVLVADGLAQSFKNVLQQNGVYDYFTSMIYSETIKQKKPHPSMFLAAMGAAGLTHADTSRILMVGNNIKRDIKGANHLGITSILLDWSPRYAYAPNCQEEEPDYTIHEPKELITLVHELERKLHNKYGDYTYNKNGR</sequence>
<dbReference type="AlphaFoldDB" id="A0A8J8MPX7"/>
<organism evidence="2 3">
    <name type="scientific">Vallitalea pronyensis</name>
    <dbReference type="NCBI Taxonomy" id="1348613"/>
    <lineage>
        <taxon>Bacteria</taxon>
        <taxon>Bacillati</taxon>
        <taxon>Bacillota</taxon>
        <taxon>Clostridia</taxon>
        <taxon>Lachnospirales</taxon>
        <taxon>Vallitaleaceae</taxon>
        <taxon>Vallitalea</taxon>
    </lineage>
</organism>
<dbReference type="InterPro" id="IPR006439">
    <property type="entry name" value="HAD-SF_hydro_IA"/>
</dbReference>
<dbReference type="Gene3D" id="3.40.50.1000">
    <property type="entry name" value="HAD superfamily/HAD-like"/>
    <property type="match status" value="1"/>
</dbReference>